<keyword evidence="1" id="KW-0547">Nucleotide-binding</keyword>
<dbReference type="InterPro" id="IPR020850">
    <property type="entry name" value="GED_dom"/>
</dbReference>
<dbReference type="Gene3D" id="1.20.120.1240">
    <property type="entry name" value="Dynamin, middle domain"/>
    <property type="match status" value="1"/>
</dbReference>
<dbReference type="PROSITE" id="PS51718">
    <property type="entry name" value="G_DYNAMIN_2"/>
    <property type="match status" value="1"/>
</dbReference>
<feature type="region of interest" description="Disordered" evidence="4">
    <location>
        <begin position="44"/>
        <end position="71"/>
    </location>
</feature>
<evidence type="ECO:0000256" key="4">
    <source>
        <dbReference type="SAM" id="MobiDB-lite"/>
    </source>
</evidence>
<dbReference type="Pfam" id="PF00350">
    <property type="entry name" value="Dynamin_N"/>
    <property type="match status" value="1"/>
</dbReference>
<dbReference type="InterPro" id="IPR045063">
    <property type="entry name" value="Dynamin_N"/>
</dbReference>
<accession>A0ABR4D2K2</accession>
<dbReference type="PANTHER" id="PTHR11566">
    <property type="entry name" value="DYNAMIN"/>
    <property type="match status" value="1"/>
</dbReference>
<evidence type="ECO:0000256" key="2">
    <source>
        <dbReference type="ARBA" id="ARBA00023134"/>
    </source>
</evidence>
<feature type="domain" description="GED" evidence="5">
    <location>
        <begin position="827"/>
        <end position="928"/>
    </location>
</feature>
<dbReference type="CDD" id="cd08771">
    <property type="entry name" value="DLP_1"/>
    <property type="match status" value="1"/>
</dbReference>
<dbReference type="InterPro" id="IPR027417">
    <property type="entry name" value="P-loop_NTPase"/>
</dbReference>
<feature type="region of interest" description="Disordered" evidence="4">
    <location>
        <begin position="954"/>
        <end position="975"/>
    </location>
</feature>
<comment type="caution">
    <text evidence="7">The sequence shown here is derived from an EMBL/GenBank/DDBJ whole genome shotgun (WGS) entry which is preliminary data.</text>
</comment>
<dbReference type="PRINTS" id="PR00195">
    <property type="entry name" value="DYNAMIN"/>
</dbReference>
<keyword evidence="2" id="KW-0342">GTP-binding</keyword>
<dbReference type="Proteomes" id="UP001600064">
    <property type="component" value="Unassembled WGS sequence"/>
</dbReference>
<dbReference type="InterPro" id="IPR000375">
    <property type="entry name" value="Dynamin_stalk"/>
</dbReference>
<dbReference type="PANTHER" id="PTHR11566:SF131">
    <property type="entry name" value="GTPASE, PUTATIVE (AFU_ORTHOLOGUE AFUA_6G07630)-RELATED"/>
    <property type="match status" value="1"/>
</dbReference>
<evidence type="ECO:0000256" key="1">
    <source>
        <dbReference type="ARBA" id="ARBA00022741"/>
    </source>
</evidence>
<keyword evidence="8" id="KW-1185">Reference proteome</keyword>
<evidence type="ECO:0000313" key="7">
    <source>
        <dbReference type="EMBL" id="KAL2264543.1"/>
    </source>
</evidence>
<evidence type="ECO:0000259" key="5">
    <source>
        <dbReference type="PROSITE" id="PS51388"/>
    </source>
</evidence>
<feature type="coiled-coil region" evidence="3">
    <location>
        <begin position="889"/>
        <end position="926"/>
    </location>
</feature>
<feature type="region of interest" description="Disordered" evidence="4">
    <location>
        <begin position="553"/>
        <end position="647"/>
    </location>
</feature>
<organism evidence="7 8">
    <name type="scientific">Remersonia thermophila</name>
    <dbReference type="NCBI Taxonomy" id="72144"/>
    <lineage>
        <taxon>Eukaryota</taxon>
        <taxon>Fungi</taxon>
        <taxon>Dikarya</taxon>
        <taxon>Ascomycota</taxon>
        <taxon>Pezizomycotina</taxon>
        <taxon>Sordariomycetes</taxon>
        <taxon>Sordariomycetidae</taxon>
        <taxon>Sordariales</taxon>
        <taxon>Sordariales incertae sedis</taxon>
        <taxon>Remersonia</taxon>
    </lineage>
</organism>
<evidence type="ECO:0000256" key="3">
    <source>
        <dbReference type="SAM" id="Coils"/>
    </source>
</evidence>
<dbReference type="SMART" id="SM00053">
    <property type="entry name" value="DYNc"/>
    <property type="match status" value="1"/>
</dbReference>
<proteinExistence type="predicted"/>
<protein>
    <recommendedName>
        <fullName evidence="9">Dynamin family protein</fullName>
    </recommendedName>
</protein>
<dbReference type="GeneID" id="98128477"/>
<feature type="compositionally biased region" description="Basic and acidic residues" evidence="4">
    <location>
        <begin position="553"/>
        <end position="575"/>
    </location>
</feature>
<reference evidence="7 8" key="1">
    <citation type="journal article" date="2024" name="Commun. Biol.">
        <title>Comparative genomic analysis of thermophilic fungi reveals convergent evolutionary adaptations and gene losses.</title>
        <authorList>
            <person name="Steindorff A.S."/>
            <person name="Aguilar-Pontes M.V."/>
            <person name="Robinson A.J."/>
            <person name="Andreopoulos B."/>
            <person name="LaButti K."/>
            <person name="Kuo A."/>
            <person name="Mondo S."/>
            <person name="Riley R."/>
            <person name="Otillar R."/>
            <person name="Haridas S."/>
            <person name="Lipzen A."/>
            <person name="Grimwood J."/>
            <person name="Schmutz J."/>
            <person name="Clum A."/>
            <person name="Reid I.D."/>
            <person name="Moisan M.C."/>
            <person name="Butler G."/>
            <person name="Nguyen T.T.M."/>
            <person name="Dewar K."/>
            <person name="Conant G."/>
            <person name="Drula E."/>
            <person name="Henrissat B."/>
            <person name="Hansel C."/>
            <person name="Singer S."/>
            <person name="Hutchinson M.I."/>
            <person name="de Vries R.P."/>
            <person name="Natvig D.O."/>
            <person name="Powell A.J."/>
            <person name="Tsang A."/>
            <person name="Grigoriev I.V."/>
        </authorList>
    </citation>
    <scope>NUCLEOTIDE SEQUENCE [LARGE SCALE GENOMIC DNA]</scope>
    <source>
        <strain evidence="7 8">ATCC 22073</strain>
    </source>
</reference>
<dbReference type="RefSeq" id="XP_070863270.1">
    <property type="nucleotide sequence ID" value="XM_071013833.1"/>
</dbReference>
<sequence>MVPIKQEPGLEQRPGRGLGMPESVADGLYETASERVHRLRHVRSDAPSISTRMRAPSVSSRLPGEAENDGDNDCLMMEIRTNHKVESEPSILGTQSLQGSFVGANRALRDIGQKLKYINDALGELQARGIQHVASLPELVLVGDQSSGKSSLMSAIAGLSLPRSSGTCTRCPIHIRVSRADEWSCRVFLKQDYEFRPLNRPLTERDVTKANKFPPWVKLDPSRQARREFKTVRDQHDAEEIETVLRCAQAAILNPSTPYQFFVPKLRGEAPDSTRQQHLDQVKRKEERAEAQFSPNTVALELRGPDLSDLNFYDLPGVFMTARREEDIFLESVVKNLTLEYISRPSAIIMCAVPMNQDTENSLALGLIRKQHAEKRCIGVMTKADLLPKDPSSARNWLSMLHGRAHPLGHGYFITSRQGSDLEEQNKREEAFFNRTADTTGSWPVEFDEFKDHCGVEKLKAFLSLKLGEEFAKILPEVKDKVNSRLVDIQEQLQKYPDPPPNPELEIMKSLTEFTIRVKDRVLHQDFLAHWDGSCGEPFRAKILSLKPKFNVRDHAKASSRDEQTRATPKPREVIDLDGPSPSTTPSNRKRQAPGADVSQATPKRPRAHPMNGHIKVEPVDFPMPPPATPQHVRHATPTGTPSSRKTSRTLMDLRNLIRRAAVPGQPGLISATVYEPLFIEAARLWEKPVDTFVDLTFNILQSDITGILNTAFAHLNNRAVYKESLAHIRAFMENLKGELRTQLQSIYRLEATRLFTKDEDTLKRHEAAEMKLLVRHRNHFRIAAHNGEELNAVPKMEDMTDEELRQEESRFAKELKNLGPDPFQPELEVAAYIRGYYLTAANRFVDYACIHVMSGLLPRVASVIDTYLHDKLGLLSSSAGRATAQDVLQRLMSEGPEIEQKRRDLRAEKETLDGAMDIIVNLERREREQAAAAASQYAASTVFDASQAESMLDEGHTNGVGSGTTYSATAYGDV</sequence>
<evidence type="ECO:0000313" key="8">
    <source>
        <dbReference type="Proteomes" id="UP001600064"/>
    </source>
</evidence>
<dbReference type="PROSITE" id="PS51388">
    <property type="entry name" value="GED"/>
    <property type="match status" value="1"/>
</dbReference>
<dbReference type="InterPro" id="IPR030381">
    <property type="entry name" value="G_DYNAMIN_dom"/>
</dbReference>
<dbReference type="SUPFAM" id="SSF52540">
    <property type="entry name" value="P-loop containing nucleoside triphosphate hydrolases"/>
    <property type="match status" value="1"/>
</dbReference>
<keyword evidence="3" id="KW-0175">Coiled coil</keyword>
<dbReference type="EMBL" id="JAZGUE010000007">
    <property type="protein sequence ID" value="KAL2264543.1"/>
    <property type="molecule type" value="Genomic_DNA"/>
</dbReference>
<evidence type="ECO:0000259" key="6">
    <source>
        <dbReference type="PROSITE" id="PS51718"/>
    </source>
</evidence>
<dbReference type="InterPro" id="IPR001401">
    <property type="entry name" value="Dynamin_GTPase"/>
</dbReference>
<dbReference type="Pfam" id="PF01031">
    <property type="entry name" value="Dynamin_M"/>
    <property type="match status" value="1"/>
</dbReference>
<dbReference type="Gene3D" id="3.40.50.300">
    <property type="entry name" value="P-loop containing nucleotide triphosphate hydrolases"/>
    <property type="match status" value="1"/>
</dbReference>
<dbReference type="InterPro" id="IPR022812">
    <property type="entry name" value="Dynamin"/>
</dbReference>
<gene>
    <name evidence="7" type="ORF">VTJ83DRAFT_7053</name>
</gene>
<name>A0ABR4D2K2_9PEZI</name>
<evidence type="ECO:0008006" key="9">
    <source>
        <dbReference type="Google" id="ProtNLM"/>
    </source>
</evidence>
<feature type="domain" description="Dynamin-type G" evidence="6">
    <location>
        <begin position="133"/>
        <end position="476"/>
    </location>
</feature>
<feature type="region of interest" description="Disordered" evidence="4">
    <location>
        <begin position="1"/>
        <end position="27"/>
    </location>
</feature>